<reference evidence="2 3" key="1">
    <citation type="submission" date="2021-06" db="EMBL/GenBank/DDBJ databases">
        <title>Caerostris darwini draft genome.</title>
        <authorList>
            <person name="Kono N."/>
            <person name="Arakawa K."/>
        </authorList>
    </citation>
    <scope>NUCLEOTIDE SEQUENCE [LARGE SCALE GENOMIC DNA]</scope>
</reference>
<evidence type="ECO:0000313" key="2">
    <source>
        <dbReference type="EMBL" id="GIY43757.1"/>
    </source>
</evidence>
<comment type="caution">
    <text evidence="2">The sequence shown here is derived from an EMBL/GenBank/DDBJ whole genome shotgun (WGS) entry which is preliminary data.</text>
</comment>
<evidence type="ECO:0000313" key="3">
    <source>
        <dbReference type="Proteomes" id="UP001054837"/>
    </source>
</evidence>
<sequence length="725" mass="80893">MEKDKEAVKKSCSFYATKKVEAAKTNFVNNNSRFPVRSDSARNKYSYISRNKNASVPTDKKLGLYGNKNKSYLKHTCDKCEIKARPHLVLNPGAGNSFTTTTQVQSGHDLNGNFSFNTYPTLYNFAPSVSEISTLNKVLSYQSNQHYELSIPESSKHKQRTTFFEQRTYNSKIAHSNNSYSASRFFPFPNPGIRWHCSNEFPQSFTVSEPHFKALDRYRENIIVNEKYNSKYDRYAVLPDPYLNNGVKFADLPVFVNSSPVNNFSVDYFDEQLQIKKQRNYSSKKWDRFHAMSDFGENSKKCSDESDKMLFPALSTNSHNQQRKLNSSYTSMPPSGNLSNKNSGLEISQSLLDANISSAVSPSSTSATPQASYADVIRMSSTCSGVQGYISIENNKAIPEQNQLLLSKPIQEKLPKNENPQPGSSDWVISKLSQLNLSAPEPGNVALTHCHQNGQNFVAPRPVVVSLEKPSFYNSSLQACKNVLNSLSSNTNFVPADKKVLEVDDCLISLEKSSIENVMMSGSTNRSSVSSDFTASMTDTQMASMKTDSVYSSPSSISSFGDAFKSTENRDLTIDNFLKKEPPVIIMNNCSPPDSMSEISFGIEYEEMVKLCSDNCSVEDCIPHAVQDSGDDSLSDESIKTDTSHPKSPIPLLSESILPLVTSEIETPHISISIKGKTLYWKESDVNYNKSNHSKLAEYLSSVWNDIGKETEKEQDTTHMNGSIH</sequence>
<keyword evidence="3" id="KW-1185">Reference proteome</keyword>
<accession>A0AAV4TFU2</accession>
<dbReference type="Proteomes" id="UP001054837">
    <property type="component" value="Unassembled WGS sequence"/>
</dbReference>
<name>A0AAV4TFU2_9ARAC</name>
<evidence type="ECO:0000256" key="1">
    <source>
        <dbReference type="SAM" id="MobiDB-lite"/>
    </source>
</evidence>
<organism evidence="2 3">
    <name type="scientific">Caerostris darwini</name>
    <dbReference type="NCBI Taxonomy" id="1538125"/>
    <lineage>
        <taxon>Eukaryota</taxon>
        <taxon>Metazoa</taxon>
        <taxon>Ecdysozoa</taxon>
        <taxon>Arthropoda</taxon>
        <taxon>Chelicerata</taxon>
        <taxon>Arachnida</taxon>
        <taxon>Araneae</taxon>
        <taxon>Araneomorphae</taxon>
        <taxon>Entelegynae</taxon>
        <taxon>Araneoidea</taxon>
        <taxon>Araneidae</taxon>
        <taxon>Caerostris</taxon>
    </lineage>
</organism>
<feature type="region of interest" description="Disordered" evidence="1">
    <location>
        <begin position="625"/>
        <end position="650"/>
    </location>
</feature>
<protein>
    <submittedName>
        <fullName evidence="2">Uncharacterized protein</fullName>
    </submittedName>
</protein>
<dbReference type="AlphaFoldDB" id="A0AAV4TFU2"/>
<feature type="region of interest" description="Disordered" evidence="1">
    <location>
        <begin position="315"/>
        <end position="343"/>
    </location>
</feature>
<dbReference type="EMBL" id="BPLQ01009397">
    <property type="protein sequence ID" value="GIY43757.1"/>
    <property type="molecule type" value="Genomic_DNA"/>
</dbReference>
<gene>
    <name evidence="2" type="primary">AVEN_274670_1</name>
    <name evidence="2" type="ORF">CDAR_522971</name>
</gene>
<proteinExistence type="predicted"/>